<evidence type="ECO:0000313" key="1">
    <source>
        <dbReference type="EMBL" id="MDH6059573.1"/>
    </source>
</evidence>
<dbReference type="GO" id="GO:0016740">
    <property type="term" value="F:transferase activity"/>
    <property type="evidence" value="ECO:0007669"/>
    <property type="project" value="UniProtKB-KW"/>
</dbReference>
<dbReference type="AlphaFoldDB" id="A0AA43GPV7"/>
<keyword evidence="1" id="KW-0808">Transferase</keyword>
<organism evidence="1 2">
    <name type="scientific">Chrysosporum bergii ANA360D</name>
    <dbReference type="NCBI Taxonomy" id="617107"/>
    <lineage>
        <taxon>Bacteria</taxon>
        <taxon>Bacillati</taxon>
        <taxon>Cyanobacteriota</taxon>
        <taxon>Cyanophyceae</taxon>
        <taxon>Nostocales</taxon>
        <taxon>Nodulariaceae</taxon>
        <taxon>Chrysosporum</taxon>
    </lineage>
</organism>
<dbReference type="InterPro" id="IPR054619">
    <property type="entry name" value="Npun_R2821-like"/>
</dbReference>
<gene>
    <name evidence="1" type="ORF">NWP17_03820</name>
</gene>
<dbReference type="Proteomes" id="UP001159387">
    <property type="component" value="Unassembled WGS sequence"/>
</dbReference>
<dbReference type="InterPro" id="IPR029044">
    <property type="entry name" value="Nucleotide-diphossugar_trans"/>
</dbReference>
<comment type="caution">
    <text evidence="1">The sequence shown here is derived from an EMBL/GenBank/DDBJ whole genome shotgun (WGS) entry which is preliminary data.</text>
</comment>
<evidence type="ECO:0000313" key="2">
    <source>
        <dbReference type="Proteomes" id="UP001159387"/>
    </source>
</evidence>
<dbReference type="SUPFAM" id="SSF53448">
    <property type="entry name" value="Nucleotide-diphospho-sugar transferases"/>
    <property type="match status" value="1"/>
</dbReference>
<reference evidence="1 2" key="1">
    <citation type="journal article" date="2023" name="J. Phycol.">
        <title>Chrysosporum ovalisporum is synonymous with the true-branching cyanobacterium Umezakia natans (Nostocales/Aphanizomenonaceae).</title>
        <authorList>
            <person name="McGregor G.B."/>
            <person name="Sendall B.C."/>
            <person name="Niiyama Y."/>
            <person name="Tuji A."/>
            <person name="Willis A."/>
        </authorList>
    </citation>
    <scope>NUCLEOTIDE SEQUENCE [LARGE SCALE GENOMIC DNA]</scope>
    <source>
        <strain evidence="1 2">ANA360D</strain>
    </source>
</reference>
<protein>
    <submittedName>
        <fullName evidence="1">Sugar transferase</fullName>
    </submittedName>
</protein>
<dbReference type="NCBIfam" id="NF045582">
    <property type="entry name" value="Npun_R2823_gen"/>
    <property type="match status" value="1"/>
</dbReference>
<sequence>MNGICTLANDYVFDQLVALLNSIDVFLGKDTPVCIYPFDDQTQRITEEITKRPNVFLYDNQESINSWDQFMLAAAPERLNRSKFRLYGAHRRFCAFDGPFDKFIYLDADTLVMNSLAPVFAKLDHYDFIVYDFQFKDVSKIYNVNCTKLLEVFPQERIDTEIFCSGFYGAKGGIFNEETRNWLISNLQSGEKEILYSGAGEQPLLNYMVMRCHLPIYNFAQQLPSSEVTGCCATSKHFEERDHILYDKGNRLTYLHYIGIPPKINQAVCAGENIDFPYRDLFLYYRYLHEPQQRPVFKNPPQSYSRSSSPNLLMRALRKFKLIKG</sequence>
<dbReference type="Gene3D" id="3.90.550.10">
    <property type="entry name" value="Spore Coat Polysaccharide Biosynthesis Protein SpsA, Chain A"/>
    <property type="match status" value="1"/>
</dbReference>
<dbReference type="RefSeq" id="WP_280653584.1">
    <property type="nucleotide sequence ID" value="NZ_JANQDH010000024.1"/>
</dbReference>
<dbReference type="EMBL" id="JANQDH010000024">
    <property type="protein sequence ID" value="MDH6059573.1"/>
    <property type="molecule type" value="Genomic_DNA"/>
</dbReference>
<accession>A0AA43GPV7</accession>
<name>A0AA43GPV7_9CYAN</name>
<keyword evidence="2" id="KW-1185">Reference proteome</keyword>
<proteinExistence type="predicted"/>